<dbReference type="OrthoDB" id="1903594at2759"/>
<protein>
    <submittedName>
        <fullName evidence="1">Uncharacterized protein</fullName>
    </submittedName>
</protein>
<comment type="caution">
    <text evidence="1">The sequence shown here is derived from an EMBL/GenBank/DDBJ whole genome shotgun (WGS) entry which is preliminary data.</text>
</comment>
<dbReference type="InterPro" id="IPR021042">
    <property type="entry name" value="Herpes_UL139_cytomegalovirus"/>
</dbReference>
<accession>A0A8X7VDF0</accession>
<evidence type="ECO:0000313" key="2">
    <source>
        <dbReference type="Proteomes" id="UP000886595"/>
    </source>
</evidence>
<dbReference type="Pfam" id="PF12507">
    <property type="entry name" value="HCMV_UL139"/>
    <property type="match status" value="1"/>
</dbReference>
<keyword evidence="2" id="KW-1185">Reference proteome</keyword>
<name>A0A8X7VDF0_BRACI</name>
<evidence type="ECO:0000313" key="1">
    <source>
        <dbReference type="EMBL" id="KAG2309034.1"/>
    </source>
</evidence>
<dbReference type="PANTHER" id="PTHR37214:SF2">
    <property type="entry name" value="CYTOMEGALOVIRUS UL139 PROTEIN"/>
    <property type="match status" value="1"/>
</dbReference>
<dbReference type="Proteomes" id="UP000886595">
    <property type="component" value="Unassembled WGS sequence"/>
</dbReference>
<sequence length="75" mass="9442">MRTLMSEAEELKELDEERDKYYKLKCSEMNEFMRHVERFRSENRAQVENLRYRVKERSSTFNEIHEKNNYLRKFT</sequence>
<reference evidence="1 2" key="1">
    <citation type="submission" date="2020-02" db="EMBL/GenBank/DDBJ databases">
        <authorList>
            <person name="Ma Q."/>
            <person name="Huang Y."/>
            <person name="Song X."/>
            <person name="Pei D."/>
        </authorList>
    </citation>
    <scope>NUCLEOTIDE SEQUENCE [LARGE SCALE GENOMIC DNA]</scope>
    <source>
        <strain evidence="1">Sxm20200214</strain>
        <tissue evidence="1">Leaf</tissue>
    </source>
</reference>
<dbReference type="AlphaFoldDB" id="A0A8X7VDF0"/>
<proteinExistence type="predicted"/>
<organism evidence="1 2">
    <name type="scientific">Brassica carinata</name>
    <name type="common">Ethiopian mustard</name>
    <name type="synonym">Abyssinian cabbage</name>
    <dbReference type="NCBI Taxonomy" id="52824"/>
    <lineage>
        <taxon>Eukaryota</taxon>
        <taxon>Viridiplantae</taxon>
        <taxon>Streptophyta</taxon>
        <taxon>Embryophyta</taxon>
        <taxon>Tracheophyta</taxon>
        <taxon>Spermatophyta</taxon>
        <taxon>Magnoliopsida</taxon>
        <taxon>eudicotyledons</taxon>
        <taxon>Gunneridae</taxon>
        <taxon>Pentapetalae</taxon>
        <taxon>rosids</taxon>
        <taxon>malvids</taxon>
        <taxon>Brassicales</taxon>
        <taxon>Brassicaceae</taxon>
        <taxon>Brassiceae</taxon>
        <taxon>Brassica</taxon>
    </lineage>
</organism>
<dbReference type="PANTHER" id="PTHR37214">
    <property type="entry name" value="CYTOMEGALOVIRUS UL139 PROTEIN"/>
    <property type="match status" value="1"/>
</dbReference>
<dbReference type="EMBL" id="JAAMPC010000006">
    <property type="protein sequence ID" value="KAG2309034.1"/>
    <property type="molecule type" value="Genomic_DNA"/>
</dbReference>
<gene>
    <name evidence="1" type="ORF">Bca52824_028782</name>
</gene>